<organism evidence="16 17">
    <name type="scientific">Gemmobacter fulvus</name>
    <dbReference type="NCBI Taxonomy" id="2840474"/>
    <lineage>
        <taxon>Bacteria</taxon>
        <taxon>Pseudomonadati</taxon>
        <taxon>Pseudomonadota</taxon>
        <taxon>Alphaproteobacteria</taxon>
        <taxon>Rhodobacterales</taxon>
        <taxon>Paracoccaceae</taxon>
        <taxon>Gemmobacter</taxon>
    </lineage>
</organism>
<evidence type="ECO:0000256" key="9">
    <source>
        <dbReference type="ARBA" id="ARBA00031996"/>
    </source>
</evidence>
<dbReference type="EMBL" id="CP076361">
    <property type="protein sequence ID" value="QWK89409.1"/>
    <property type="molecule type" value="Genomic_DNA"/>
</dbReference>
<feature type="binding site" evidence="12">
    <location>
        <position position="52"/>
    </location>
    <ligand>
        <name>CoA</name>
        <dbReference type="ChEBI" id="CHEBI:57287"/>
    </ligand>
</feature>
<feature type="binding site" evidence="13">
    <location>
        <position position="110"/>
    </location>
    <ligand>
        <name>Mg(2+)</name>
        <dbReference type="ChEBI" id="CHEBI:18420"/>
    </ligand>
</feature>
<evidence type="ECO:0000256" key="13">
    <source>
        <dbReference type="PIRSR" id="PIRSR603542-2"/>
    </source>
</evidence>
<evidence type="ECO:0000256" key="4">
    <source>
        <dbReference type="ARBA" id="ARBA00011503"/>
    </source>
</evidence>
<feature type="binding site" evidence="12">
    <location>
        <position position="44"/>
    </location>
    <ligand>
        <name>CoA</name>
        <dbReference type="ChEBI" id="CHEBI:57287"/>
    </ligand>
</feature>
<dbReference type="GO" id="GO:0005886">
    <property type="term" value="C:plasma membrane"/>
    <property type="evidence" value="ECO:0007669"/>
    <property type="project" value="TreeGrafter"/>
</dbReference>
<proteinExistence type="inferred from homology"/>
<dbReference type="PRINTS" id="PR01399">
    <property type="entry name" value="ENTSNTHTASED"/>
</dbReference>
<dbReference type="InterPro" id="IPR037143">
    <property type="entry name" value="4-PPantetheinyl_Trfase_dom_sf"/>
</dbReference>
<dbReference type="InterPro" id="IPR003542">
    <property type="entry name" value="Enbac_synth_compD-like"/>
</dbReference>
<dbReference type="InterPro" id="IPR008278">
    <property type="entry name" value="4-PPantetheinyl_Trfase_dom"/>
</dbReference>
<feature type="binding site" evidence="13">
    <location>
        <position position="112"/>
    </location>
    <ligand>
        <name>Mg(2+)</name>
        <dbReference type="ChEBI" id="CHEBI:18420"/>
    </ligand>
</feature>
<comment type="catalytic activity">
    <reaction evidence="11">
        <text>apo-[peptidyl-carrier protein] + CoA = holo-[peptidyl-carrier protein] + adenosine 3',5'-bisphosphate + H(+)</text>
        <dbReference type="Rhea" id="RHEA:46228"/>
        <dbReference type="Rhea" id="RHEA-COMP:11479"/>
        <dbReference type="Rhea" id="RHEA-COMP:11480"/>
        <dbReference type="ChEBI" id="CHEBI:15378"/>
        <dbReference type="ChEBI" id="CHEBI:29999"/>
        <dbReference type="ChEBI" id="CHEBI:57287"/>
        <dbReference type="ChEBI" id="CHEBI:58343"/>
        <dbReference type="ChEBI" id="CHEBI:64479"/>
    </reaction>
</comment>
<dbReference type="GO" id="GO:0009239">
    <property type="term" value="P:enterobactin biosynthetic process"/>
    <property type="evidence" value="ECO:0007669"/>
    <property type="project" value="UniProtKB-KW"/>
</dbReference>
<dbReference type="GO" id="GO:0008897">
    <property type="term" value="F:holo-[acyl-carrier-protein] synthase activity"/>
    <property type="evidence" value="ECO:0007669"/>
    <property type="project" value="InterPro"/>
</dbReference>
<evidence type="ECO:0000256" key="12">
    <source>
        <dbReference type="PIRSR" id="PIRSR603542-1"/>
    </source>
</evidence>
<dbReference type="Pfam" id="PF17837">
    <property type="entry name" value="4PPT_N"/>
    <property type="match status" value="1"/>
</dbReference>
<dbReference type="SUPFAM" id="SSF56214">
    <property type="entry name" value="4'-phosphopantetheinyl transferase"/>
    <property type="match status" value="1"/>
</dbReference>
<reference evidence="16" key="1">
    <citation type="submission" date="2021-06" db="EMBL/GenBank/DDBJ databases">
        <title>Direct submission.</title>
        <authorList>
            <person name="Lee C.-S."/>
            <person name="Jin L."/>
        </authorList>
    </citation>
    <scope>NUCLEOTIDE SEQUENCE</scope>
    <source>
        <strain evidence="16">Con5</strain>
    </source>
</reference>
<gene>
    <name evidence="16" type="ORF">KM031_11155</name>
</gene>
<evidence type="ECO:0000256" key="10">
    <source>
        <dbReference type="ARBA" id="ARBA00049176"/>
    </source>
</evidence>
<dbReference type="RefSeq" id="WP_215504827.1">
    <property type="nucleotide sequence ID" value="NZ_CP076361.1"/>
</dbReference>
<evidence type="ECO:0000256" key="6">
    <source>
        <dbReference type="ARBA" id="ARBA00022679"/>
    </source>
</evidence>
<evidence type="ECO:0000256" key="3">
    <source>
        <dbReference type="ARBA" id="ARBA00008342"/>
    </source>
</evidence>
<evidence type="ECO:0000313" key="17">
    <source>
        <dbReference type="Proteomes" id="UP000679352"/>
    </source>
</evidence>
<evidence type="ECO:0000256" key="7">
    <source>
        <dbReference type="ARBA" id="ARBA00023191"/>
    </source>
</evidence>
<feature type="domain" description="4'-phosphopantetheinyl transferase N-terminal" evidence="15">
    <location>
        <begin position="41"/>
        <end position="99"/>
    </location>
</feature>
<dbReference type="AlphaFoldDB" id="A0A975P407"/>
<evidence type="ECO:0000256" key="5">
    <source>
        <dbReference type="ARBA" id="ARBA00019087"/>
    </source>
</evidence>
<keyword evidence="17" id="KW-1185">Reference proteome</keyword>
<evidence type="ECO:0000256" key="1">
    <source>
        <dbReference type="ARBA" id="ARBA00003937"/>
    </source>
</evidence>
<dbReference type="Proteomes" id="UP000679352">
    <property type="component" value="Chromosome"/>
</dbReference>
<feature type="binding site" evidence="12">
    <location>
        <begin position="88"/>
        <end position="89"/>
    </location>
    <ligand>
        <name>CoA</name>
        <dbReference type="ChEBI" id="CHEBI:57287"/>
    </ligand>
</feature>
<feature type="binding site" evidence="12">
    <location>
        <position position="150"/>
    </location>
    <ligand>
        <name>CoA</name>
        <dbReference type="ChEBI" id="CHEBI:57287"/>
    </ligand>
</feature>
<name>A0A975P407_9RHOB</name>
<dbReference type="PANTHER" id="PTHR38096">
    <property type="entry name" value="ENTEROBACTIN SYNTHASE COMPONENT D"/>
    <property type="match status" value="1"/>
</dbReference>
<feature type="binding site" evidence="12">
    <location>
        <position position="146"/>
    </location>
    <ligand>
        <name>CoA</name>
        <dbReference type="ChEBI" id="CHEBI:57287"/>
    </ligand>
</feature>
<comment type="pathway">
    <text evidence="2">Siderophore biosynthesis; enterobactin biosynthesis.</text>
</comment>
<evidence type="ECO:0000256" key="11">
    <source>
        <dbReference type="ARBA" id="ARBA00049191"/>
    </source>
</evidence>
<feature type="domain" description="4'-phosphopantetheinyl transferase" evidence="14">
    <location>
        <begin position="106"/>
        <end position="185"/>
    </location>
</feature>
<comment type="subunit">
    <text evidence="4">EntB, EntD, EntE, and EntF form a multienzyme complex called enterobactin synthase.</text>
</comment>
<evidence type="ECO:0000259" key="15">
    <source>
        <dbReference type="Pfam" id="PF17837"/>
    </source>
</evidence>
<evidence type="ECO:0000259" key="14">
    <source>
        <dbReference type="Pfam" id="PF01648"/>
    </source>
</evidence>
<dbReference type="PANTHER" id="PTHR38096:SF1">
    <property type="entry name" value="ENTEROBACTIN SYNTHASE COMPONENT D"/>
    <property type="match status" value="1"/>
</dbReference>
<keyword evidence="7" id="KW-0259">Enterobactin biosynthesis</keyword>
<evidence type="ECO:0000256" key="2">
    <source>
        <dbReference type="ARBA" id="ARBA00004993"/>
    </source>
</evidence>
<dbReference type="InterPro" id="IPR041354">
    <property type="entry name" value="4PPT_N"/>
</dbReference>
<dbReference type="GO" id="GO:0009366">
    <property type="term" value="C:enterobactin synthetase complex"/>
    <property type="evidence" value="ECO:0007669"/>
    <property type="project" value="InterPro"/>
</dbReference>
<dbReference type="KEGG" id="gfu:KM031_11155"/>
<comment type="cofactor">
    <cofactor evidence="13">
        <name>Mg(2+)</name>
        <dbReference type="ChEBI" id="CHEBI:18420"/>
    </cofactor>
</comment>
<keyword evidence="6 16" id="KW-0808">Transferase</keyword>
<keyword evidence="13" id="KW-0479">Metal-binding</keyword>
<dbReference type="GO" id="GO:0000287">
    <property type="term" value="F:magnesium ion binding"/>
    <property type="evidence" value="ECO:0007669"/>
    <property type="project" value="InterPro"/>
</dbReference>
<evidence type="ECO:0000313" key="16">
    <source>
        <dbReference type="EMBL" id="QWK89409.1"/>
    </source>
</evidence>
<dbReference type="Pfam" id="PF01648">
    <property type="entry name" value="ACPS"/>
    <property type="match status" value="1"/>
</dbReference>
<evidence type="ECO:0000256" key="8">
    <source>
        <dbReference type="ARBA" id="ARBA00029894"/>
    </source>
</evidence>
<feature type="binding site" evidence="12">
    <location>
        <position position="110"/>
    </location>
    <ligand>
        <name>CoA</name>
        <dbReference type="ChEBI" id="CHEBI:57287"/>
    </ligand>
</feature>
<protein>
    <recommendedName>
        <fullName evidence="5">Enterobactin synthase component D</fullName>
    </recommendedName>
    <alternativeName>
        <fullName evidence="8">4'-phosphopantetheinyl transferase EntD</fullName>
    </alternativeName>
    <alternativeName>
        <fullName evidence="9">Enterochelin synthase D</fullName>
    </alternativeName>
</protein>
<accession>A0A975P407</accession>
<comment type="function">
    <text evidence="1">Involved in the biosynthesis of the siderophore enterobactin (enterochelin), which is a macrocyclic trimeric lactone of N-(2,3-dihydroxybenzoyl)-serine. The serine trilactone serves as a scaffolding for the three catechol functionalities that provide hexadentate coordination for the tightly ligated iron(2+) atoms. Plays an essential role in the assembly of the enterobactin by catalyzing the transfer of the 4'-phosphopantetheine (Ppant) moiety from coenzyme A to the apo-domains of both EntB (ArCP domain) and EntF (PCP domain) to yield their holo-forms which make them competent for the activation of 2,3-dihydroxybenzoate (DHB) and L-serine, respectively.</text>
</comment>
<sequence length="210" mass="22436">MPDLAGLAACARALLPPGTGIGATDPRDRHPAFPGEDIAGVPLRLAEFRAGRAAARAAMAELGLPTFAVPVKDDRAPRWPAGLCGSISHSETLCLAAVAVLSPLRGIGLDLEEDGPLEEDLRTAILRPEESHVSAEEAMLIFSAKEAAYKAQYPMSLCLFGFDALSVHLDHANRSFTARFTTEITPFPMGYVLHGRYAHVQDHILTAVTL</sequence>
<comment type="catalytic activity">
    <reaction evidence="10">
        <text>apo-[aryl-carrier protein] + CoA = holo-[aryl-carrier protein] + adenosine 3',5'-bisphosphate + H(+)</text>
        <dbReference type="Rhea" id="RHEA:48404"/>
        <dbReference type="Rhea" id="RHEA-COMP:15903"/>
        <dbReference type="Rhea" id="RHEA-COMP:17557"/>
        <dbReference type="ChEBI" id="CHEBI:15378"/>
        <dbReference type="ChEBI" id="CHEBI:29999"/>
        <dbReference type="ChEBI" id="CHEBI:57287"/>
        <dbReference type="ChEBI" id="CHEBI:58343"/>
        <dbReference type="ChEBI" id="CHEBI:64479"/>
    </reaction>
</comment>
<comment type="similarity">
    <text evidence="3">Belongs to the P-Pant transferase superfamily. EntD family.</text>
</comment>
<keyword evidence="13" id="KW-0460">Magnesium</keyword>